<keyword evidence="3" id="KW-1185">Reference proteome</keyword>
<dbReference type="InterPro" id="IPR050266">
    <property type="entry name" value="AB_hydrolase_sf"/>
</dbReference>
<dbReference type="InterPro" id="IPR029058">
    <property type="entry name" value="AB_hydrolase_fold"/>
</dbReference>
<dbReference type="RefSeq" id="WP_106529451.1">
    <property type="nucleotide sequence ID" value="NZ_PYAW01000003.1"/>
</dbReference>
<sequence length="302" mass="33922">MQQQVLPLSLRMAGVFLSAMSRPFPGITARLFYRLYCTPPARKLRATHEQLRDTAITHQLQVTSYPFDYTPLPIVTYKWGNTGPKVLLLHGWGGSPFDFKQLITTLLESGYQVVTYDGPAHGASGGKRTNLVQWMHVLEQVIKKEGPLHAIVGHSFGGLNAALTLSRKNVKVPRLVMLGIALSAPVFFNDAFRLFRIHPVVMPQLLTLIHKRLKEGLEELDLYRYINKIKADKIWIAYDTTDTLAPATDIIHFLEQYPAIESLKITGDGHFRIARHQAVLEGIMQFLAKEGVVKTDVAADIK</sequence>
<feature type="domain" description="AB hydrolase-1" evidence="1">
    <location>
        <begin position="86"/>
        <end position="210"/>
    </location>
</feature>
<evidence type="ECO:0000313" key="2">
    <source>
        <dbReference type="EMBL" id="PSL46686.1"/>
    </source>
</evidence>
<organism evidence="2 3">
    <name type="scientific">Chitinophaga niastensis</name>
    <dbReference type="NCBI Taxonomy" id="536980"/>
    <lineage>
        <taxon>Bacteria</taxon>
        <taxon>Pseudomonadati</taxon>
        <taxon>Bacteroidota</taxon>
        <taxon>Chitinophagia</taxon>
        <taxon>Chitinophagales</taxon>
        <taxon>Chitinophagaceae</taxon>
        <taxon>Chitinophaga</taxon>
    </lineage>
</organism>
<protein>
    <submittedName>
        <fullName evidence="2">Alpha/beta hydrolase family protein</fullName>
    </submittedName>
</protein>
<dbReference type="AlphaFoldDB" id="A0A2P8HKE5"/>
<dbReference type="InterPro" id="IPR000073">
    <property type="entry name" value="AB_hydrolase_1"/>
</dbReference>
<dbReference type="Proteomes" id="UP000240971">
    <property type="component" value="Unassembled WGS sequence"/>
</dbReference>
<dbReference type="EMBL" id="PYAW01000003">
    <property type="protein sequence ID" value="PSL46686.1"/>
    <property type="molecule type" value="Genomic_DNA"/>
</dbReference>
<dbReference type="SUPFAM" id="SSF53474">
    <property type="entry name" value="alpha/beta-Hydrolases"/>
    <property type="match status" value="1"/>
</dbReference>
<reference evidence="2 3" key="1">
    <citation type="submission" date="2018-03" db="EMBL/GenBank/DDBJ databases">
        <title>Genomic Encyclopedia of Archaeal and Bacterial Type Strains, Phase II (KMG-II): from individual species to whole genera.</title>
        <authorList>
            <person name="Goeker M."/>
        </authorList>
    </citation>
    <scope>NUCLEOTIDE SEQUENCE [LARGE SCALE GENOMIC DNA]</scope>
    <source>
        <strain evidence="2 3">DSM 24859</strain>
    </source>
</reference>
<evidence type="ECO:0000259" key="1">
    <source>
        <dbReference type="Pfam" id="PF12697"/>
    </source>
</evidence>
<name>A0A2P8HKE5_CHINA</name>
<dbReference type="PANTHER" id="PTHR43798">
    <property type="entry name" value="MONOACYLGLYCEROL LIPASE"/>
    <property type="match status" value="1"/>
</dbReference>
<evidence type="ECO:0000313" key="3">
    <source>
        <dbReference type="Proteomes" id="UP000240971"/>
    </source>
</evidence>
<gene>
    <name evidence="2" type="ORF">CLV51_103667</name>
</gene>
<dbReference type="Gene3D" id="3.40.50.1820">
    <property type="entry name" value="alpha/beta hydrolase"/>
    <property type="match status" value="1"/>
</dbReference>
<dbReference type="PANTHER" id="PTHR43798:SF33">
    <property type="entry name" value="HYDROLASE, PUTATIVE (AFU_ORTHOLOGUE AFUA_2G14860)-RELATED"/>
    <property type="match status" value="1"/>
</dbReference>
<comment type="caution">
    <text evidence="2">The sequence shown here is derived from an EMBL/GenBank/DDBJ whole genome shotgun (WGS) entry which is preliminary data.</text>
</comment>
<dbReference type="GO" id="GO:0016020">
    <property type="term" value="C:membrane"/>
    <property type="evidence" value="ECO:0007669"/>
    <property type="project" value="TreeGrafter"/>
</dbReference>
<keyword evidence="2" id="KW-0378">Hydrolase</keyword>
<proteinExistence type="predicted"/>
<dbReference type="OrthoDB" id="9785847at2"/>
<dbReference type="GO" id="GO:0016787">
    <property type="term" value="F:hydrolase activity"/>
    <property type="evidence" value="ECO:0007669"/>
    <property type="project" value="UniProtKB-KW"/>
</dbReference>
<accession>A0A2P8HKE5</accession>
<dbReference type="Pfam" id="PF12697">
    <property type="entry name" value="Abhydrolase_6"/>
    <property type="match status" value="1"/>
</dbReference>